<accession>A0A0T6BNL1</accession>
<dbReference type="CDD" id="cd00082">
    <property type="entry name" value="HisKA"/>
    <property type="match status" value="1"/>
</dbReference>
<dbReference type="EMBL" id="CP035232">
    <property type="protein sequence ID" value="QAT67794.1"/>
    <property type="molecule type" value="Genomic_DNA"/>
</dbReference>
<dbReference type="InterPro" id="IPR036097">
    <property type="entry name" value="HisK_dim/P_sf"/>
</dbReference>
<reference evidence="19 21" key="3">
    <citation type="submission" date="2019-01" db="EMBL/GenBank/DDBJ databases">
        <title>Genome sequence of Bacillus glycinifermentans SRCM103574.</title>
        <authorList>
            <person name="Kong H.-J."/>
            <person name="Jeong S.-Y."/>
            <person name="Jeong D.-Y."/>
        </authorList>
    </citation>
    <scope>NUCLEOTIDE SEQUENCE [LARGE SCALE GENOMIC DNA]</scope>
    <source>
        <strain evidence="19 21">SRCM103574</strain>
    </source>
</reference>
<reference evidence="17" key="2">
    <citation type="submission" date="2015-10" db="EMBL/GenBank/DDBJ databases">
        <authorList>
            <person name="Gilbert D.G."/>
        </authorList>
    </citation>
    <scope>NUCLEOTIDE SEQUENCE</scope>
    <source>
        <strain evidence="17">GO-13</strain>
    </source>
</reference>
<keyword evidence="7 14" id="KW-0812">Transmembrane</keyword>
<keyword evidence="9 17" id="KW-0418">Kinase</keyword>
<keyword evidence="11 14" id="KW-1133">Transmembrane helix</keyword>
<dbReference type="GO" id="GO:0005886">
    <property type="term" value="C:plasma membrane"/>
    <property type="evidence" value="ECO:0007669"/>
    <property type="project" value="UniProtKB-SubCell"/>
</dbReference>
<keyword evidence="4" id="KW-1003">Cell membrane</keyword>
<reference evidence="18 22" key="4">
    <citation type="submission" date="2023-03" db="EMBL/GenBank/DDBJ databases">
        <title>Agriculturally important microbes genome sequencing.</title>
        <authorList>
            <person name="Dunlap C."/>
        </authorList>
    </citation>
    <scope>NUCLEOTIDE SEQUENCE [LARGE SCALE GENOMIC DNA]</scope>
    <source>
        <strain evidence="18 22">CBP-3203</strain>
    </source>
</reference>
<evidence type="ECO:0000313" key="22">
    <source>
        <dbReference type="Proteomes" id="UP001341297"/>
    </source>
</evidence>
<dbReference type="GO" id="GO:0016036">
    <property type="term" value="P:cellular response to phosphate starvation"/>
    <property type="evidence" value="ECO:0007669"/>
    <property type="project" value="TreeGrafter"/>
</dbReference>
<evidence type="ECO:0000256" key="10">
    <source>
        <dbReference type="ARBA" id="ARBA00022840"/>
    </source>
</evidence>
<dbReference type="GO" id="GO:0000155">
    <property type="term" value="F:phosphorelay sensor kinase activity"/>
    <property type="evidence" value="ECO:0007669"/>
    <property type="project" value="InterPro"/>
</dbReference>
<organism evidence="17 20">
    <name type="scientific">Bacillus glycinifermentans</name>
    <dbReference type="NCBI Taxonomy" id="1664069"/>
    <lineage>
        <taxon>Bacteria</taxon>
        <taxon>Bacillati</taxon>
        <taxon>Bacillota</taxon>
        <taxon>Bacilli</taxon>
        <taxon>Bacillales</taxon>
        <taxon>Bacillaceae</taxon>
        <taxon>Bacillus</taxon>
    </lineage>
</organism>
<dbReference type="CDD" id="cd00075">
    <property type="entry name" value="HATPase"/>
    <property type="match status" value="1"/>
</dbReference>
<evidence type="ECO:0000256" key="5">
    <source>
        <dbReference type="ARBA" id="ARBA00022553"/>
    </source>
</evidence>
<gene>
    <name evidence="17" type="ORF">AB447_219720</name>
    <name evidence="19" type="ORF">EQZ20_06225</name>
    <name evidence="18" type="ORF">P8828_23140</name>
</gene>
<evidence type="ECO:0000256" key="14">
    <source>
        <dbReference type="SAM" id="Phobius"/>
    </source>
</evidence>
<dbReference type="GO" id="GO:0004721">
    <property type="term" value="F:phosphoprotein phosphatase activity"/>
    <property type="evidence" value="ECO:0007669"/>
    <property type="project" value="TreeGrafter"/>
</dbReference>
<dbReference type="InterPro" id="IPR003661">
    <property type="entry name" value="HisK_dim/P_dom"/>
</dbReference>
<keyword evidence="5" id="KW-0597">Phosphoprotein</keyword>
<keyword evidence="10" id="KW-0067">ATP-binding</keyword>
<keyword evidence="22" id="KW-1185">Reference proteome</keyword>
<evidence type="ECO:0000313" key="21">
    <source>
        <dbReference type="Proteomes" id="UP000288675"/>
    </source>
</evidence>
<comment type="subcellular location">
    <subcellularLocation>
        <location evidence="2">Cell membrane</location>
        <topology evidence="2">Multi-pass membrane protein</topology>
    </subcellularLocation>
</comment>
<dbReference type="Gene3D" id="3.30.565.10">
    <property type="entry name" value="Histidine kinase-like ATPase, C-terminal domain"/>
    <property type="match status" value="1"/>
</dbReference>
<dbReference type="SMART" id="SM00387">
    <property type="entry name" value="HATPase_c"/>
    <property type="match status" value="1"/>
</dbReference>
<evidence type="ECO:0000256" key="8">
    <source>
        <dbReference type="ARBA" id="ARBA00022741"/>
    </source>
</evidence>
<dbReference type="SMART" id="SM00388">
    <property type="entry name" value="HisKA"/>
    <property type="match status" value="1"/>
</dbReference>
<evidence type="ECO:0000256" key="11">
    <source>
        <dbReference type="ARBA" id="ARBA00022989"/>
    </source>
</evidence>
<dbReference type="Pfam" id="PF00672">
    <property type="entry name" value="HAMP"/>
    <property type="match status" value="1"/>
</dbReference>
<keyword evidence="6" id="KW-0808">Transferase</keyword>
<evidence type="ECO:0000313" key="20">
    <source>
        <dbReference type="Proteomes" id="UP000036168"/>
    </source>
</evidence>
<dbReference type="SUPFAM" id="SSF47384">
    <property type="entry name" value="Homodimeric domain of signal transducing histidine kinase"/>
    <property type="match status" value="1"/>
</dbReference>
<dbReference type="Pfam" id="PF02518">
    <property type="entry name" value="HATPase_c"/>
    <property type="match status" value="1"/>
</dbReference>
<dbReference type="STRING" id="1664069.BGLY_1179"/>
<evidence type="ECO:0000256" key="7">
    <source>
        <dbReference type="ARBA" id="ARBA00022692"/>
    </source>
</evidence>
<evidence type="ECO:0000313" key="18">
    <source>
        <dbReference type="EMBL" id="MEC0487645.1"/>
    </source>
</evidence>
<evidence type="ECO:0000313" key="17">
    <source>
        <dbReference type="EMBL" id="KRT93181.1"/>
    </source>
</evidence>
<dbReference type="SUPFAM" id="SSF158472">
    <property type="entry name" value="HAMP domain-like"/>
    <property type="match status" value="1"/>
</dbReference>
<dbReference type="Proteomes" id="UP001341297">
    <property type="component" value="Unassembled WGS sequence"/>
</dbReference>
<dbReference type="InterPro" id="IPR005467">
    <property type="entry name" value="His_kinase_dom"/>
</dbReference>
<evidence type="ECO:0000256" key="12">
    <source>
        <dbReference type="ARBA" id="ARBA00023012"/>
    </source>
</evidence>
<keyword evidence="13 14" id="KW-0472">Membrane</keyword>
<dbReference type="EMBL" id="JARRTL010000034">
    <property type="protein sequence ID" value="MEC0487645.1"/>
    <property type="molecule type" value="Genomic_DNA"/>
</dbReference>
<protein>
    <recommendedName>
        <fullName evidence="3">histidine kinase</fullName>
        <ecNumber evidence="3">2.7.13.3</ecNumber>
    </recommendedName>
</protein>
<dbReference type="FunFam" id="3.30.565.10:FF:000006">
    <property type="entry name" value="Sensor histidine kinase WalK"/>
    <property type="match status" value="1"/>
</dbReference>
<dbReference type="PRINTS" id="PR00344">
    <property type="entry name" value="BCTRLSENSOR"/>
</dbReference>
<evidence type="ECO:0000256" key="1">
    <source>
        <dbReference type="ARBA" id="ARBA00000085"/>
    </source>
</evidence>
<evidence type="ECO:0000256" key="13">
    <source>
        <dbReference type="ARBA" id="ARBA00023136"/>
    </source>
</evidence>
<dbReference type="GO" id="GO:0005524">
    <property type="term" value="F:ATP binding"/>
    <property type="evidence" value="ECO:0007669"/>
    <property type="project" value="UniProtKB-KW"/>
</dbReference>
<dbReference type="PANTHER" id="PTHR45453:SF1">
    <property type="entry name" value="PHOSPHATE REGULON SENSOR PROTEIN PHOR"/>
    <property type="match status" value="1"/>
</dbReference>
<dbReference type="InterPro" id="IPR003594">
    <property type="entry name" value="HATPase_dom"/>
</dbReference>
<evidence type="ECO:0000259" key="16">
    <source>
        <dbReference type="PROSITE" id="PS50885"/>
    </source>
</evidence>
<dbReference type="Proteomes" id="UP000288675">
    <property type="component" value="Chromosome"/>
</dbReference>
<dbReference type="InterPro" id="IPR003660">
    <property type="entry name" value="HAMP_dom"/>
</dbReference>
<feature type="transmembrane region" description="Helical" evidence="14">
    <location>
        <begin position="159"/>
        <end position="181"/>
    </location>
</feature>
<dbReference type="SMART" id="SM00304">
    <property type="entry name" value="HAMP"/>
    <property type="match status" value="1"/>
</dbReference>
<keyword evidence="8" id="KW-0547">Nucleotide-binding</keyword>
<keyword evidence="12" id="KW-0902">Two-component regulatory system</keyword>
<dbReference type="PANTHER" id="PTHR45453">
    <property type="entry name" value="PHOSPHATE REGULON SENSOR PROTEIN PHOR"/>
    <property type="match status" value="1"/>
</dbReference>
<evidence type="ECO:0000256" key="4">
    <source>
        <dbReference type="ARBA" id="ARBA00022475"/>
    </source>
</evidence>
<dbReference type="Proteomes" id="UP000036168">
    <property type="component" value="Unassembled WGS sequence"/>
</dbReference>
<dbReference type="InterPro" id="IPR036890">
    <property type="entry name" value="HATPase_C_sf"/>
</dbReference>
<dbReference type="InterPro" id="IPR050351">
    <property type="entry name" value="BphY/WalK/GraS-like"/>
</dbReference>
<dbReference type="Gene3D" id="1.10.287.130">
    <property type="match status" value="1"/>
</dbReference>
<dbReference type="CDD" id="cd06225">
    <property type="entry name" value="HAMP"/>
    <property type="match status" value="1"/>
</dbReference>
<dbReference type="PROSITE" id="PS50885">
    <property type="entry name" value="HAMP"/>
    <property type="match status" value="1"/>
</dbReference>
<comment type="catalytic activity">
    <reaction evidence="1">
        <text>ATP + protein L-histidine = ADP + protein N-phospho-L-histidine.</text>
        <dbReference type="EC" id="2.7.13.3"/>
    </reaction>
</comment>
<dbReference type="SUPFAM" id="SSF55874">
    <property type="entry name" value="ATPase domain of HSP90 chaperone/DNA topoisomerase II/histidine kinase"/>
    <property type="match status" value="1"/>
</dbReference>
<dbReference type="EMBL" id="LECW02000022">
    <property type="protein sequence ID" value="KRT93181.1"/>
    <property type="molecule type" value="Genomic_DNA"/>
</dbReference>
<evidence type="ECO:0000256" key="9">
    <source>
        <dbReference type="ARBA" id="ARBA00022777"/>
    </source>
</evidence>
<reference evidence="17 20" key="1">
    <citation type="journal article" date="2015" name="Int. J. Syst. Evol. Microbiol.">
        <title>Bacillus glycinifermentans sp. nov., isolated from fermented soybean paste.</title>
        <authorList>
            <person name="Kim S.J."/>
            <person name="Dunlap C.A."/>
            <person name="Kwon S.W."/>
            <person name="Rooney A.P."/>
        </authorList>
    </citation>
    <scope>NUCLEOTIDE SEQUENCE [LARGE SCALE GENOMIC DNA]</scope>
    <source>
        <strain evidence="17 20">GO-13</strain>
    </source>
</reference>
<dbReference type="GeneID" id="82852274"/>
<sequence length="456" mass="51534">MKSISFKLAGAFFIFTLIIESVLFVTLYSSIVDTRINEEVQALQKRGNSHRDVLEKHFDQRTIEHVALMETEAETNVIITDKNRRVLAQSVPGDIKEHLHVEQKNIPRAGIALSNHLNTSKYICTISPIMKGEKTSGYVFMFLETSSIQALVQSITERFIISFGLTGIFTLIAIFLFSRFLTKPIIKLKKTTENIINGRNDISLDMKRTDELGELAASIENLSSGLNRLQKERNDFLSGVAHELRTPITYIKGYADISMRNGLDEKSRNKYLSIIKEETDNLARLVDDVFLLTKMKQPSFTIRKEPVHLHTFIAKEVQKSQIAYSEKRISLSFYAPKDLYASLDEKRFSQVITNLLNNARHYAEPDTKVAVTALKSKGNIIITVADEGCGIPEEERGLIFERFYRIDKSRSRQTGGTGMGLAIVKEIVEHHGGTITVKGRYPKGSEFVITLPAKDK</sequence>
<dbReference type="PROSITE" id="PS50109">
    <property type="entry name" value="HIS_KIN"/>
    <property type="match status" value="1"/>
</dbReference>
<dbReference type="Gene3D" id="6.10.340.10">
    <property type="match status" value="1"/>
</dbReference>
<dbReference type="OrthoDB" id="9813151at2"/>
<dbReference type="InterPro" id="IPR004358">
    <property type="entry name" value="Sig_transdc_His_kin-like_C"/>
</dbReference>
<proteinExistence type="predicted"/>
<feature type="domain" description="HAMP" evidence="16">
    <location>
        <begin position="179"/>
        <end position="231"/>
    </location>
</feature>
<dbReference type="EC" id="2.7.13.3" evidence="3"/>
<name>A0A0T6BNL1_9BACI</name>
<dbReference type="RefSeq" id="WP_046131295.1">
    <property type="nucleotide sequence ID" value="NZ_CP023481.1"/>
</dbReference>
<dbReference type="AlphaFoldDB" id="A0A0T6BNL1"/>
<evidence type="ECO:0000256" key="2">
    <source>
        <dbReference type="ARBA" id="ARBA00004651"/>
    </source>
</evidence>
<evidence type="ECO:0000256" key="3">
    <source>
        <dbReference type="ARBA" id="ARBA00012438"/>
    </source>
</evidence>
<evidence type="ECO:0000256" key="6">
    <source>
        <dbReference type="ARBA" id="ARBA00022679"/>
    </source>
</evidence>
<evidence type="ECO:0000313" key="19">
    <source>
        <dbReference type="EMBL" id="QAT67794.1"/>
    </source>
</evidence>
<feature type="domain" description="Histidine kinase" evidence="15">
    <location>
        <begin position="239"/>
        <end position="455"/>
    </location>
</feature>
<dbReference type="FunFam" id="1.10.287.130:FF:000001">
    <property type="entry name" value="Two-component sensor histidine kinase"/>
    <property type="match status" value="1"/>
</dbReference>
<dbReference type="Pfam" id="PF00512">
    <property type="entry name" value="HisKA"/>
    <property type="match status" value="1"/>
</dbReference>
<evidence type="ECO:0000259" key="15">
    <source>
        <dbReference type="PROSITE" id="PS50109"/>
    </source>
</evidence>